<evidence type="ECO:0000256" key="2">
    <source>
        <dbReference type="ARBA" id="ARBA00022908"/>
    </source>
</evidence>
<dbReference type="Pfam" id="PF00589">
    <property type="entry name" value="Phage_integrase"/>
    <property type="match status" value="1"/>
</dbReference>
<dbReference type="GO" id="GO:0075713">
    <property type="term" value="P:establishment of integrated proviral latency"/>
    <property type="evidence" value="ECO:0007669"/>
    <property type="project" value="UniProtKB-KW"/>
</dbReference>
<dbReference type="Pfam" id="PF22022">
    <property type="entry name" value="Phage_int_M"/>
    <property type="match status" value="1"/>
</dbReference>
<comment type="similarity">
    <text evidence="1">Belongs to the 'phage' integrase family.</text>
</comment>
<name>A0A484P5L1_9ZZZZ</name>
<dbReference type="InterPro" id="IPR038488">
    <property type="entry name" value="Integrase_DNA-bd_sf"/>
</dbReference>
<dbReference type="InterPro" id="IPR011010">
    <property type="entry name" value="DNA_brk_join_enz"/>
</dbReference>
<dbReference type="PROSITE" id="PS51898">
    <property type="entry name" value="TYR_RECOMBINASE"/>
    <property type="match status" value="1"/>
</dbReference>
<evidence type="ECO:0000313" key="9">
    <source>
        <dbReference type="EMBL" id="VFR21264.1"/>
    </source>
</evidence>
<evidence type="ECO:0000259" key="8">
    <source>
        <dbReference type="PROSITE" id="PS51900"/>
    </source>
</evidence>
<dbReference type="Gene3D" id="1.10.150.130">
    <property type="match status" value="1"/>
</dbReference>
<dbReference type="PANTHER" id="PTHR30629">
    <property type="entry name" value="PROPHAGE INTEGRASE"/>
    <property type="match status" value="1"/>
</dbReference>
<dbReference type="PROSITE" id="PS51900">
    <property type="entry name" value="CB"/>
    <property type="match status" value="1"/>
</dbReference>
<dbReference type="Pfam" id="PF13356">
    <property type="entry name" value="Arm-DNA-bind_3"/>
    <property type="match status" value="1"/>
</dbReference>
<keyword evidence="2" id="KW-0229">DNA integration</keyword>
<dbReference type="InterPro" id="IPR002104">
    <property type="entry name" value="Integrase_catalytic"/>
</dbReference>
<dbReference type="InterPro" id="IPR013762">
    <property type="entry name" value="Integrase-like_cat_sf"/>
</dbReference>
<dbReference type="GO" id="GO:0015074">
    <property type="term" value="P:DNA integration"/>
    <property type="evidence" value="ECO:0007669"/>
    <property type="project" value="UniProtKB-KW"/>
</dbReference>
<dbReference type="GO" id="GO:0044826">
    <property type="term" value="P:viral genome integration into host DNA"/>
    <property type="evidence" value="ECO:0007669"/>
    <property type="project" value="UniProtKB-KW"/>
</dbReference>
<feature type="domain" description="Core-binding (CB)" evidence="8">
    <location>
        <begin position="98"/>
        <end position="182"/>
    </location>
</feature>
<feature type="domain" description="Tyr recombinase" evidence="7">
    <location>
        <begin position="207"/>
        <end position="399"/>
    </location>
</feature>
<dbReference type="GO" id="GO:0046718">
    <property type="term" value="P:symbiont entry into host cell"/>
    <property type="evidence" value="ECO:0007669"/>
    <property type="project" value="UniProtKB-KW"/>
</dbReference>
<dbReference type="InterPro" id="IPR044068">
    <property type="entry name" value="CB"/>
</dbReference>
<keyword evidence="4" id="KW-0233">DNA recombination</keyword>
<dbReference type="EMBL" id="CAADHY010000015">
    <property type="protein sequence ID" value="VFR21264.1"/>
    <property type="molecule type" value="Genomic_DNA"/>
</dbReference>
<dbReference type="GO" id="GO:0003677">
    <property type="term" value="F:DNA binding"/>
    <property type="evidence" value="ECO:0007669"/>
    <property type="project" value="UniProtKB-KW"/>
</dbReference>
<organism evidence="9">
    <name type="scientific">plant metagenome</name>
    <dbReference type="NCBI Taxonomy" id="1297885"/>
    <lineage>
        <taxon>unclassified sequences</taxon>
        <taxon>metagenomes</taxon>
        <taxon>organismal metagenomes</taxon>
    </lineage>
</organism>
<keyword evidence="3" id="KW-0238">DNA-binding</keyword>
<dbReference type="InterPro" id="IPR050808">
    <property type="entry name" value="Phage_Integrase"/>
</dbReference>
<proteinExistence type="inferred from homology"/>
<evidence type="ECO:0000256" key="1">
    <source>
        <dbReference type="ARBA" id="ARBA00008857"/>
    </source>
</evidence>
<evidence type="ECO:0000256" key="5">
    <source>
        <dbReference type="ARBA" id="ARBA00023195"/>
    </source>
</evidence>
<evidence type="ECO:0000256" key="4">
    <source>
        <dbReference type="ARBA" id="ARBA00023172"/>
    </source>
</evidence>
<dbReference type="Gene3D" id="1.10.443.10">
    <property type="entry name" value="Intergrase catalytic core"/>
    <property type="match status" value="1"/>
</dbReference>
<accession>A0A484P5L1</accession>
<dbReference type="AlphaFoldDB" id="A0A484P5L1"/>
<dbReference type="SUPFAM" id="SSF56349">
    <property type="entry name" value="DNA breaking-rejoining enzymes"/>
    <property type="match status" value="1"/>
</dbReference>
<evidence type="ECO:0000256" key="6">
    <source>
        <dbReference type="ARBA" id="ARBA00023296"/>
    </source>
</evidence>
<evidence type="ECO:0000259" key="7">
    <source>
        <dbReference type="PROSITE" id="PS51898"/>
    </source>
</evidence>
<evidence type="ECO:0000256" key="3">
    <source>
        <dbReference type="ARBA" id="ARBA00023125"/>
    </source>
</evidence>
<dbReference type="CDD" id="cd00801">
    <property type="entry name" value="INT_P4_C"/>
    <property type="match status" value="1"/>
</dbReference>
<dbReference type="InterPro" id="IPR053876">
    <property type="entry name" value="Phage_int_M"/>
</dbReference>
<protein>
    <submittedName>
        <fullName evidence="9">Integrase</fullName>
    </submittedName>
</protein>
<keyword evidence="6" id="KW-1160">Virus entry into host cell</keyword>
<gene>
    <name evidence="9" type="ORF">AMP9_3928</name>
</gene>
<dbReference type="PANTHER" id="PTHR30629:SF2">
    <property type="entry name" value="PROPHAGE INTEGRASE INTS-RELATED"/>
    <property type="match status" value="1"/>
</dbReference>
<dbReference type="InterPro" id="IPR025166">
    <property type="entry name" value="Integrase_DNA_bind_dom"/>
</dbReference>
<dbReference type="GO" id="GO:0006310">
    <property type="term" value="P:DNA recombination"/>
    <property type="evidence" value="ECO:0007669"/>
    <property type="project" value="UniProtKB-KW"/>
</dbReference>
<dbReference type="InterPro" id="IPR010998">
    <property type="entry name" value="Integrase_recombinase_N"/>
</dbReference>
<reference evidence="9" key="1">
    <citation type="submission" date="2019-03" db="EMBL/GenBank/DDBJ databases">
        <authorList>
            <person name="Danneels B."/>
        </authorList>
    </citation>
    <scope>NUCLEOTIDE SEQUENCE</scope>
</reference>
<keyword evidence="5" id="KW-1179">Viral genome integration</keyword>
<dbReference type="Gene3D" id="3.30.160.390">
    <property type="entry name" value="Integrase, DNA-binding domain"/>
    <property type="match status" value="1"/>
</dbReference>
<sequence length="455" mass="52137">MALTDLQVRNAKATGKNYTLGDYDGLSLFVSPKGSKAWHFRYHWLGKQSRMSLGMYPELGLRDARAMRDEARALLAKGINPRIARKQKRQVSRLAGEHTFMAAYERWLAYRTLALEEGRQSTLAQIRRVFKKDVIPVLRRTTIHAITRHHLLEVIGRIEKRGSLSVAEKVRTWFRQLFEYAMVVVPEMENNPARDLHVVAVPLPPVQHNPFLRMEELPSFLRTLRAYQGRRVTQLAARLLLLTGARTGELRLATPDQFDLERGLWVIPVISLKQRMMLTRKRRRRVEDIPPYIVPLSIQAQAIVRQLLGEFKPAQKYLFPGVVRLTDRMSENTVNFALKRMGYDGRLTGHGLRATLSTALNEIGYPRIWVDAQLSHADPNRISAIYNHAQYVEQRRVMMQDWANRLDLLEHGNVEAASQHLIVHLQGVSGMAWRGNQTPQGSGVQASYSMEACSR</sequence>